<gene>
    <name evidence="1" type="ORF">Hamer_G006744</name>
</gene>
<proteinExistence type="predicted"/>
<organism evidence="1 2">
    <name type="scientific">Homarus americanus</name>
    <name type="common">American lobster</name>
    <dbReference type="NCBI Taxonomy" id="6706"/>
    <lineage>
        <taxon>Eukaryota</taxon>
        <taxon>Metazoa</taxon>
        <taxon>Ecdysozoa</taxon>
        <taxon>Arthropoda</taxon>
        <taxon>Crustacea</taxon>
        <taxon>Multicrustacea</taxon>
        <taxon>Malacostraca</taxon>
        <taxon>Eumalacostraca</taxon>
        <taxon>Eucarida</taxon>
        <taxon>Decapoda</taxon>
        <taxon>Pleocyemata</taxon>
        <taxon>Astacidea</taxon>
        <taxon>Nephropoidea</taxon>
        <taxon>Nephropidae</taxon>
        <taxon>Homarus</taxon>
    </lineage>
</organism>
<comment type="caution">
    <text evidence="1">The sequence shown here is derived from an EMBL/GenBank/DDBJ whole genome shotgun (WGS) entry which is preliminary data.</text>
</comment>
<name>A0A8J5JJB5_HOMAM</name>
<feature type="non-terminal residue" evidence="1">
    <location>
        <position position="1"/>
    </location>
</feature>
<keyword evidence="2" id="KW-1185">Reference proteome</keyword>
<accession>A0A8J5JJB5</accession>
<dbReference type="EMBL" id="JAHLQT010039062">
    <property type="protein sequence ID" value="KAG7156745.1"/>
    <property type="molecule type" value="Genomic_DNA"/>
</dbReference>
<protein>
    <submittedName>
        <fullName evidence="1">Uncharacterized protein</fullName>
    </submittedName>
</protein>
<evidence type="ECO:0000313" key="2">
    <source>
        <dbReference type="Proteomes" id="UP000747542"/>
    </source>
</evidence>
<evidence type="ECO:0000313" key="1">
    <source>
        <dbReference type="EMBL" id="KAG7156745.1"/>
    </source>
</evidence>
<sequence>KHRSALAEGQRFSSLYISCQNRDGDSDKFFAHENQSCPPSISSMCKLRPGTTSDLVYCLEELIPPPSRDSPTADAVILDGAAILQQANKVDLVWDEYIPSSIKTYTRSNRGKGSRRLEFQRNDDNKIELFSFLSKQVTALETDRQIIVTCHKNILYTQPRDITSLAPCTACSRCSQARLFQGDDSHS</sequence>
<dbReference type="Proteomes" id="UP000747542">
    <property type="component" value="Unassembled WGS sequence"/>
</dbReference>
<reference evidence="1" key="1">
    <citation type="journal article" date="2021" name="Sci. Adv.">
        <title>The American lobster genome reveals insights on longevity, neural, and immune adaptations.</title>
        <authorList>
            <person name="Polinski J.M."/>
            <person name="Zimin A.V."/>
            <person name="Clark K.F."/>
            <person name="Kohn A.B."/>
            <person name="Sadowski N."/>
            <person name="Timp W."/>
            <person name="Ptitsyn A."/>
            <person name="Khanna P."/>
            <person name="Romanova D.Y."/>
            <person name="Williams P."/>
            <person name="Greenwood S.J."/>
            <person name="Moroz L.L."/>
            <person name="Walt D.R."/>
            <person name="Bodnar A.G."/>
        </authorList>
    </citation>
    <scope>NUCLEOTIDE SEQUENCE</scope>
    <source>
        <strain evidence="1">GMGI-L3</strain>
    </source>
</reference>
<dbReference type="AlphaFoldDB" id="A0A8J5JJB5"/>